<sequence length="360" mass="40764">MVFFRMPQYLKQPTREERTPIKAKKEGRSPLQLSSPTSLFESNGELYIVDNSQGKVYKTLRNGHVVVIAGGGMETKDGKPAHESKLEGPFGICISKGNEVFISEREGNRIRKIDRFGNIYTVAGTGEAGDNEDGNALECKLNEPCGIIINELDQIIFADKENGKIRMIQSDGNIKTLLSETYYITNLCQDESGIIYFATRSTISKLFPNGNVETCERKLQKQTPGKIYPFTDLQSHTPFDIKIRNGIVHYSERLFLRNFDPMNGNDNVLAKLDAVQKPLTKKIHKKNFVAICPSNDGTVYMSDDMRGTIWRQGPQPHVLKELMVKCEIPFNFKDYPHIGPRKRIVERCEKFSDVVISFSN</sequence>
<dbReference type="PANTHER" id="PTHR46388">
    <property type="entry name" value="NHL REPEAT-CONTAINING PROTEIN 2"/>
    <property type="match status" value="1"/>
</dbReference>
<dbReference type="VEuPathDB" id="AmoebaDB:NAEGRDRAFT_68969"/>
<proteinExistence type="predicted"/>
<dbReference type="PANTHER" id="PTHR46388:SF2">
    <property type="entry name" value="NHL REPEAT-CONTAINING PROTEIN 2"/>
    <property type="match status" value="1"/>
</dbReference>
<evidence type="ECO:0000313" key="3">
    <source>
        <dbReference type="Proteomes" id="UP000006671"/>
    </source>
</evidence>
<feature type="compositionally biased region" description="Basic and acidic residues" evidence="1">
    <location>
        <begin position="14"/>
        <end position="28"/>
    </location>
</feature>
<dbReference type="SUPFAM" id="SSF63829">
    <property type="entry name" value="Calcium-dependent phosphotriesterase"/>
    <property type="match status" value="1"/>
</dbReference>
<evidence type="ECO:0000313" key="2">
    <source>
        <dbReference type="EMBL" id="EFC43163.1"/>
    </source>
</evidence>
<dbReference type="KEGG" id="ngr:NAEGRDRAFT_68969"/>
<dbReference type="InterPro" id="IPR011042">
    <property type="entry name" value="6-blade_b-propeller_TolB-like"/>
</dbReference>
<feature type="region of interest" description="Disordered" evidence="1">
    <location>
        <begin position="14"/>
        <end position="34"/>
    </location>
</feature>
<dbReference type="RefSeq" id="XP_002675907.1">
    <property type="nucleotide sequence ID" value="XM_002675861.1"/>
</dbReference>
<dbReference type="OrthoDB" id="10039644at2759"/>
<evidence type="ECO:0000256" key="1">
    <source>
        <dbReference type="SAM" id="MobiDB-lite"/>
    </source>
</evidence>
<dbReference type="AlphaFoldDB" id="D2VJA7"/>
<dbReference type="Gene3D" id="2.120.10.30">
    <property type="entry name" value="TolB, C-terminal domain"/>
    <property type="match status" value="1"/>
</dbReference>
<dbReference type="Proteomes" id="UP000006671">
    <property type="component" value="Unassembled WGS sequence"/>
</dbReference>
<accession>D2VJA7</accession>
<dbReference type="InParanoid" id="D2VJA7"/>
<name>D2VJA7_NAEGR</name>
<protein>
    <submittedName>
        <fullName evidence="2">Predicted protein</fullName>
    </submittedName>
</protein>
<dbReference type="STRING" id="5762.D2VJA7"/>
<organism evidence="3">
    <name type="scientific">Naegleria gruberi</name>
    <name type="common">Amoeba</name>
    <dbReference type="NCBI Taxonomy" id="5762"/>
    <lineage>
        <taxon>Eukaryota</taxon>
        <taxon>Discoba</taxon>
        <taxon>Heterolobosea</taxon>
        <taxon>Tetramitia</taxon>
        <taxon>Eutetramitia</taxon>
        <taxon>Vahlkampfiidae</taxon>
        <taxon>Naegleria</taxon>
    </lineage>
</organism>
<dbReference type="GeneID" id="8853224"/>
<reference evidence="2 3" key="1">
    <citation type="journal article" date="2010" name="Cell">
        <title>The genome of Naegleria gruberi illuminates early eukaryotic versatility.</title>
        <authorList>
            <person name="Fritz-Laylin L.K."/>
            <person name="Prochnik S.E."/>
            <person name="Ginger M.L."/>
            <person name="Dacks J.B."/>
            <person name="Carpenter M.L."/>
            <person name="Field M.C."/>
            <person name="Kuo A."/>
            <person name="Paredez A."/>
            <person name="Chapman J."/>
            <person name="Pham J."/>
            <person name="Shu S."/>
            <person name="Neupane R."/>
            <person name="Cipriano M."/>
            <person name="Mancuso J."/>
            <person name="Tu H."/>
            <person name="Salamov A."/>
            <person name="Lindquist E."/>
            <person name="Shapiro H."/>
            <person name="Lucas S."/>
            <person name="Grigoriev I.V."/>
            <person name="Cande W.Z."/>
            <person name="Fulton C."/>
            <person name="Rokhsar D.S."/>
            <person name="Dawson S.C."/>
        </authorList>
    </citation>
    <scope>NUCLEOTIDE SEQUENCE [LARGE SCALE GENOMIC DNA]</scope>
    <source>
        <strain evidence="2 3">NEG-M</strain>
    </source>
</reference>
<gene>
    <name evidence="2" type="ORF">NAEGRDRAFT_68969</name>
</gene>
<dbReference type="EMBL" id="GG738875">
    <property type="protein sequence ID" value="EFC43163.1"/>
    <property type="molecule type" value="Genomic_DNA"/>
</dbReference>
<keyword evidence="3" id="KW-1185">Reference proteome</keyword>